<keyword evidence="3" id="KW-1185">Reference proteome</keyword>
<dbReference type="Gene3D" id="3.30.420.40">
    <property type="match status" value="2"/>
</dbReference>
<dbReference type="PANTHER" id="PTHR18964">
    <property type="entry name" value="ROK (REPRESSOR, ORF, KINASE) FAMILY"/>
    <property type="match status" value="1"/>
</dbReference>
<dbReference type="STRING" id="197461.A3843_11400"/>
<dbReference type="Gene3D" id="1.10.10.10">
    <property type="entry name" value="Winged helix-like DNA-binding domain superfamily/Winged helix DNA-binding domain"/>
    <property type="match status" value="1"/>
</dbReference>
<dbReference type="InterPro" id="IPR036388">
    <property type="entry name" value="WH-like_DNA-bd_sf"/>
</dbReference>
<dbReference type="Proteomes" id="UP000185783">
    <property type="component" value="Unassembled WGS sequence"/>
</dbReference>
<sequence>MNIISHHNSNSRLKLSIFDLVLNGKANSRKDIISALAIRPNTVSEMVAELVDMELIWEQKAKASGRGRPTVSLVANSSRFVCILFQVVGQSIVASLRNLNNQELWSETHKLCETADNHQVLKIFTDLYEGARSAVPKASDCASVIFSMPGILDPEKCIWKFVSRWPNMRDLDLKRVINCGHERLYLFRNLDLELSALTVKEDGGHEAALIVHWGQGIGCSFSLPSNNGLSRPGQFGEIGHWVMARAGGDLCRCGGKGCLETVASLWALKPLLKTHWPEVEGDEQEIANQLHLLDLLSVPEFRDAVTAISNTLTNLSRTFFPSKILMTGPFVNNPYVWAELNKQYSAAGALSSLEVPPLINVSRSLDLERRGALNAVLPKYLLTYIEKNSQDGSKHVD</sequence>
<dbReference type="RefSeq" id="WP_028482278.1">
    <property type="nucleotide sequence ID" value="NZ_LVVZ01000017.1"/>
</dbReference>
<dbReference type="SUPFAM" id="SSF46785">
    <property type="entry name" value="Winged helix' DNA-binding domain"/>
    <property type="match status" value="1"/>
</dbReference>
<evidence type="ECO:0008006" key="4">
    <source>
        <dbReference type="Google" id="ProtNLM"/>
    </source>
</evidence>
<dbReference type="InterPro" id="IPR043129">
    <property type="entry name" value="ATPase_NBD"/>
</dbReference>
<reference evidence="2 3" key="1">
    <citation type="submission" date="2016-03" db="EMBL/GenBank/DDBJ databases">
        <title>Genome sequence of Nesiotobacter sp. nov., a moderately halophilic alphaproteobacterium isolated from the Yellow Sea, China.</title>
        <authorList>
            <person name="Zhang G."/>
            <person name="Zhang R."/>
        </authorList>
    </citation>
    <scope>NUCLEOTIDE SEQUENCE [LARGE SCALE GENOMIC DNA]</scope>
    <source>
        <strain evidence="2 3">WB1-6</strain>
    </source>
</reference>
<name>A0A1U7JGP4_9HYPH</name>
<dbReference type="SUPFAM" id="SSF53067">
    <property type="entry name" value="Actin-like ATPase domain"/>
    <property type="match status" value="1"/>
</dbReference>
<dbReference type="PANTHER" id="PTHR18964:SF149">
    <property type="entry name" value="BIFUNCTIONAL UDP-N-ACETYLGLUCOSAMINE 2-EPIMERASE_N-ACETYLMANNOSAMINE KINASE"/>
    <property type="match status" value="1"/>
</dbReference>
<dbReference type="AlphaFoldDB" id="A0A1U7JGP4"/>
<organism evidence="2 3">
    <name type="scientific">Pseudovibrio exalbescens</name>
    <dbReference type="NCBI Taxonomy" id="197461"/>
    <lineage>
        <taxon>Bacteria</taxon>
        <taxon>Pseudomonadati</taxon>
        <taxon>Pseudomonadota</taxon>
        <taxon>Alphaproteobacteria</taxon>
        <taxon>Hyphomicrobiales</taxon>
        <taxon>Stappiaceae</taxon>
        <taxon>Pseudovibrio</taxon>
    </lineage>
</organism>
<evidence type="ECO:0000256" key="1">
    <source>
        <dbReference type="ARBA" id="ARBA00006479"/>
    </source>
</evidence>
<proteinExistence type="inferred from homology"/>
<protein>
    <recommendedName>
        <fullName evidence="4">N-acetylglucosamine repressor</fullName>
    </recommendedName>
</protein>
<comment type="caution">
    <text evidence="2">The sequence shown here is derived from an EMBL/GenBank/DDBJ whole genome shotgun (WGS) entry which is preliminary data.</text>
</comment>
<dbReference type="EMBL" id="LVVZ01000017">
    <property type="protein sequence ID" value="OKL43868.1"/>
    <property type="molecule type" value="Genomic_DNA"/>
</dbReference>
<gene>
    <name evidence="2" type="ORF">A3843_11400</name>
</gene>
<dbReference type="Pfam" id="PF00480">
    <property type="entry name" value="ROK"/>
    <property type="match status" value="1"/>
</dbReference>
<accession>A0A1U7JGP4</accession>
<evidence type="ECO:0000313" key="2">
    <source>
        <dbReference type="EMBL" id="OKL43868.1"/>
    </source>
</evidence>
<dbReference type="InterPro" id="IPR036390">
    <property type="entry name" value="WH_DNA-bd_sf"/>
</dbReference>
<comment type="similarity">
    <text evidence="1">Belongs to the ROK (NagC/XylR) family.</text>
</comment>
<dbReference type="InterPro" id="IPR000600">
    <property type="entry name" value="ROK"/>
</dbReference>
<evidence type="ECO:0000313" key="3">
    <source>
        <dbReference type="Proteomes" id="UP000185783"/>
    </source>
</evidence>